<name>J0WCM8_RHILT</name>
<evidence type="ECO:0000259" key="1">
    <source>
        <dbReference type="Pfam" id="PF11706"/>
    </source>
</evidence>
<dbReference type="EMBL" id="JH719394">
    <property type="protein sequence ID" value="EJC82968.1"/>
    <property type="molecule type" value="Genomic_DNA"/>
</dbReference>
<dbReference type="Pfam" id="PF07336">
    <property type="entry name" value="ABATE"/>
    <property type="match status" value="1"/>
</dbReference>
<dbReference type="AlphaFoldDB" id="J0WCM8"/>
<dbReference type="SUPFAM" id="SSF160904">
    <property type="entry name" value="Jann2411-like"/>
    <property type="match status" value="1"/>
</dbReference>
<dbReference type="PANTHER" id="PTHR35525:SF3">
    <property type="entry name" value="BLL6575 PROTEIN"/>
    <property type="match status" value="1"/>
</dbReference>
<organism evidence="2 3">
    <name type="scientific">Rhizobium leguminosarum bv. trifolii WSM2297</name>
    <dbReference type="NCBI Taxonomy" id="754762"/>
    <lineage>
        <taxon>Bacteria</taxon>
        <taxon>Pseudomonadati</taxon>
        <taxon>Pseudomonadota</taxon>
        <taxon>Alphaproteobacteria</taxon>
        <taxon>Hyphomicrobiales</taxon>
        <taxon>Rhizobiaceae</taxon>
        <taxon>Rhizobium/Agrobacterium group</taxon>
        <taxon>Rhizobium</taxon>
    </lineage>
</organism>
<dbReference type="Gene3D" id="1.10.3300.10">
    <property type="entry name" value="Jann2411-like domain"/>
    <property type="match status" value="1"/>
</dbReference>
<sequence>MATSTFDMPLSGGHAALDFANTVDSRRGRWGPDLLRSYCDIIILAERSALIDQAQKGELVAFAQAHPRKAAAAWKEAVRLREAIYAIFLSEEADQPYPNEAFEIVHDIAKRARAREVLTETENGFGWLQPLTDLTDVVGLFAVAAAELITSRNERRMIRGCKGDNCGWLFLDTSKGGRRLWCSEATCGTQARVKRFRKNQREKLP</sequence>
<reference evidence="2 3" key="1">
    <citation type="submission" date="2012-02" db="EMBL/GenBank/DDBJ databases">
        <title>Improved High-Quality Draft Sequence of Rhizobium leguminosarum bv. trifolii WSM2297.</title>
        <authorList>
            <consortium name="US DOE Joint Genome Institute"/>
            <person name="Lucas S."/>
            <person name="Han J."/>
            <person name="Lapidus A."/>
            <person name="Cheng J.-F."/>
            <person name="Goodwin L."/>
            <person name="Pitluck S."/>
            <person name="Peters L."/>
            <person name="Ovchinnikova G."/>
            <person name="Zhang X."/>
            <person name="Detter J.C."/>
            <person name="Han C."/>
            <person name="Tapia R."/>
            <person name="Land M."/>
            <person name="Hauser L."/>
            <person name="Kyrpides N."/>
            <person name="Ivanova N."/>
            <person name="Pagani I."/>
            <person name="Brau L."/>
            <person name="Yates R."/>
            <person name="O'Hara G."/>
            <person name="Rui T."/>
            <person name="Howieson J."/>
            <person name="Reeve W."/>
            <person name="Woyke T."/>
        </authorList>
    </citation>
    <scope>NUCLEOTIDE SEQUENCE [LARGE SCALE GENOMIC DNA]</scope>
    <source>
        <strain evidence="2 3">WSM2297</strain>
    </source>
</reference>
<dbReference type="Pfam" id="PF11706">
    <property type="entry name" value="zf-CGNR"/>
    <property type="match status" value="1"/>
</dbReference>
<dbReference type="PANTHER" id="PTHR35525">
    <property type="entry name" value="BLL6575 PROTEIN"/>
    <property type="match status" value="1"/>
</dbReference>
<evidence type="ECO:0000313" key="3">
    <source>
        <dbReference type="Proteomes" id="UP000005732"/>
    </source>
</evidence>
<dbReference type="Proteomes" id="UP000005732">
    <property type="component" value="Unassembled WGS sequence"/>
</dbReference>
<dbReference type="InterPro" id="IPR010852">
    <property type="entry name" value="ABATE"/>
</dbReference>
<dbReference type="RefSeq" id="WP_003577469.1">
    <property type="nucleotide sequence ID" value="NZ_JH719394.1"/>
</dbReference>
<dbReference type="InterPro" id="IPR023286">
    <property type="entry name" value="ABATE_dom_sf"/>
</dbReference>
<protein>
    <submittedName>
        <fullName evidence="2">Conserved protein containing a Zn-ribbon-like motif</fullName>
    </submittedName>
</protein>
<dbReference type="InterPro" id="IPR021005">
    <property type="entry name" value="Znf_CGNR"/>
</dbReference>
<gene>
    <name evidence="2" type="ORF">Rleg4DRAFT_4705</name>
</gene>
<evidence type="ECO:0000313" key="2">
    <source>
        <dbReference type="EMBL" id="EJC82968.1"/>
    </source>
</evidence>
<dbReference type="OrthoDB" id="9808437at2"/>
<dbReference type="HOGENOM" id="CLU_087298_3_0_5"/>
<accession>J0WCM8</accession>
<feature type="domain" description="Zinc finger CGNR" evidence="1">
    <location>
        <begin position="158"/>
        <end position="198"/>
    </location>
</feature>
<proteinExistence type="predicted"/>